<feature type="compositionally biased region" description="Low complexity" evidence="1">
    <location>
        <begin position="332"/>
        <end position="346"/>
    </location>
</feature>
<evidence type="ECO:0000313" key="4">
    <source>
        <dbReference type="Proteomes" id="UP000193144"/>
    </source>
</evidence>
<sequence length="600" mass="66947">MTTRAHSLKRTRSLGTAQDKTHKKQAVNTSPNQFFIGDAASLEAFYEYHLEEIGMTVCKKLACMWIAVRWPKRSRGYPYLRKIRNTAPPKYDEPPGYNGLVPGWPANDVIYTEPAHLPSSQVKRLLIFFFRAHRECDERGRRGDKHSWISDLELAANSYVELGFNLSKDYSTSKDITFQDRKEERTKGCIYSCYGAAKSEEDFYAAHALYGVEDTNCPDTYPGKTITWSRKERIPRLRCPNQSSSTSKTKRQRWTEKITQKQVIDLTVSNDDSQGGEESTESQETQDETPAASPQRPHSPPSMPSPDQEQSPCTAQSPMGTTGSNEPSMCTPVPQQQQPPHRPPVVQSLDIGSLVVDNLGLSVPELPVDTSGTAQSSLFALNSPEPSPTLSVVQLHAVNPPLSCKRELNIPQLHMGTTTPGNLSSFPMTSQHSLGLMVPPLVQPRVGDRQDCWQGMHSHMRINSLASSLDQPPCPTFMSQTKDFEGIYNMPTPSINGQQIYRVADHHQRPGTQLMDTSTTPWGFSAHHTGMPYLSGYTTEELEYPNISNNVSSLSNLYPVRYHSTPSPLAQYQLARPEDLRDVKNFTYPKSGVPNLSSTG</sequence>
<protein>
    <recommendedName>
        <fullName evidence="2">Subtelomeric hrmA-associated cluster protein AFUB-079030/YDR124W-like helical bundle domain-containing protein</fullName>
    </recommendedName>
</protein>
<feature type="compositionally biased region" description="Acidic residues" evidence="1">
    <location>
        <begin position="274"/>
        <end position="287"/>
    </location>
</feature>
<evidence type="ECO:0000256" key="1">
    <source>
        <dbReference type="SAM" id="MobiDB-lite"/>
    </source>
</evidence>
<dbReference type="STRING" id="1231657.A0A1Y1Y330"/>
<keyword evidence="4" id="KW-1185">Reference proteome</keyword>
<organism evidence="3 4">
    <name type="scientific">Clohesyomyces aquaticus</name>
    <dbReference type="NCBI Taxonomy" id="1231657"/>
    <lineage>
        <taxon>Eukaryota</taxon>
        <taxon>Fungi</taxon>
        <taxon>Dikarya</taxon>
        <taxon>Ascomycota</taxon>
        <taxon>Pezizomycotina</taxon>
        <taxon>Dothideomycetes</taxon>
        <taxon>Pleosporomycetidae</taxon>
        <taxon>Pleosporales</taxon>
        <taxon>Lindgomycetaceae</taxon>
        <taxon>Clohesyomyces</taxon>
    </lineage>
</organism>
<feature type="compositionally biased region" description="Basic residues" evidence="1">
    <location>
        <begin position="1"/>
        <end position="12"/>
    </location>
</feature>
<gene>
    <name evidence="3" type="ORF">BCR34DRAFT_258323</name>
</gene>
<dbReference type="InterPro" id="IPR021264">
    <property type="entry name" value="AFUB_079030/YDR124W-like"/>
</dbReference>
<dbReference type="EMBL" id="MCFA01000393">
    <property type="protein sequence ID" value="ORX92422.1"/>
    <property type="molecule type" value="Genomic_DNA"/>
</dbReference>
<feature type="region of interest" description="Disordered" evidence="1">
    <location>
        <begin position="1"/>
        <end position="26"/>
    </location>
</feature>
<feature type="compositionally biased region" description="Polar residues" evidence="1">
    <location>
        <begin position="305"/>
        <end position="328"/>
    </location>
</feature>
<dbReference type="PANTHER" id="PTHR36102:SF1">
    <property type="entry name" value="YDR124W-LIKE HELICAL BUNDLE DOMAIN-CONTAINING PROTEIN"/>
    <property type="match status" value="1"/>
</dbReference>
<accession>A0A1Y1Y330</accession>
<dbReference type="Pfam" id="PF11001">
    <property type="entry name" value="AFUB_07903_YDR124W_hel"/>
    <property type="match status" value="1"/>
</dbReference>
<dbReference type="AlphaFoldDB" id="A0A1Y1Y330"/>
<evidence type="ECO:0000259" key="2">
    <source>
        <dbReference type="Pfam" id="PF11001"/>
    </source>
</evidence>
<name>A0A1Y1Y330_9PLEO</name>
<feature type="domain" description="Subtelomeric hrmA-associated cluster protein AFUB-079030/YDR124W-like helical bundle" evidence="2">
    <location>
        <begin position="36"/>
        <end position="136"/>
    </location>
</feature>
<feature type="region of interest" description="Disordered" evidence="1">
    <location>
        <begin position="235"/>
        <end position="346"/>
    </location>
</feature>
<dbReference type="InterPro" id="IPR047092">
    <property type="entry name" value="AFUB_07903/YDR124W-like_hel"/>
</dbReference>
<proteinExistence type="predicted"/>
<comment type="caution">
    <text evidence="3">The sequence shown here is derived from an EMBL/GenBank/DDBJ whole genome shotgun (WGS) entry which is preliminary data.</text>
</comment>
<dbReference type="Proteomes" id="UP000193144">
    <property type="component" value="Unassembled WGS sequence"/>
</dbReference>
<dbReference type="PANTHER" id="PTHR36102">
    <property type="entry name" value="CHROMOSOME 10, WHOLE GENOME SHOTGUN SEQUENCE"/>
    <property type="match status" value="1"/>
</dbReference>
<evidence type="ECO:0000313" key="3">
    <source>
        <dbReference type="EMBL" id="ORX92422.1"/>
    </source>
</evidence>
<reference evidence="3 4" key="1">
    <citation type="submission" date="2016-07" db="EMBL/GenBank/DDBJ databases">
        <title>Pervasive Adenine N6-methylation of Active Genes in Fungi.</title>
        <authorList>
            <consortium name="DOE Joint Genome Institute"/>
            <person name="Mondo S.J."/>
            <person name="Dannebaum R.O."/>
            <person name="Kuo R.C."/>
            <person name="Labutti K."/>
            <person name="Haridas S."/>
            <person name="Kuo A."/>
            <person name="Salamov A."/>
            <person name="Ahrendt S.R."/>
            <person name="Lipzen A."/>
            <person name="Sullivan W."/>
            <person name="Andreopoulos W.B."/>
            <person name="Clum A."/>
            <person name="Lindquist E."/>
            <person name="Daum C."/>
            <person name="Ramamoorthy G.K."/>
            <person name="Gryganskyi A."/>
            <person name="Culley D."/>
            <person name="Magnuson J.K."/>
            <person name="James T.Y."/>
            <person name="O'Malley M.A."/>
            <person name="Stajich J.E."/>
            <person name="Spatafora J.W."/>
            <person name="Visel A."/>
            <person name="Grigoriev I.V."/>
        </authorList>
    </citation>
    <scope>NUCLEOTIDE SEQUENCE [LARGE SCALE GENOMIC DNA]</scope>
    <source>
        <strain evidence="3 4">CBS 115471</strain>
    </source>
</reference>